<accession>A0A914X946</accession>
<protein>
    <submittedName>
        <fullName evidence="3">Uncharacterized protein</fullName>
    </submittedName>
</protein>
<evidence type="ECO:0000313" key="3">
    <source>
        <dbReference type="WBParaSite" id="PSAMB.scaffold694size43592.g8104.t1"/>
    </source>
</evidence>
<keyword evidence="2" id="KW-1185">Reference proteome</keyword>
<evidence type="ECO:0000256" key="1">
    <source>
        <dbReference type="SAM" id="SignalP"/>
    </source>
</evidence>
<evidence type="ECO:0000313" key="2">
    <source>
        <dbReference type="Proteomes" id="UP000887566"/>
    </source>
</evidence>
<sequence length="81" mass="9429">MTTLFVAFLCLWSWYATVIQGATFFASTRYLEEETFIPTQSELSDLEMNDVVKFCTYSKFMPDLSPMVQDGCAAFLRFRRN</sequence>
<dbReference type="WBParaSite" id="PSAMB.scaffold694size43592.g8104.t1">
    <property type="protein sequence ID" value="PSAMB.scaffold694size43592.g8104.t1"/>
    <property type="gene ID" value="PSAMB.scaffold694size43592.g8104"/>
</dbReference>
<feature type="signal peptide" evidence="1">
    <location>
        <begin position="1"/>
        <end position="21"/>
    </location>
</feature>
<keyword evidence="1" id="KW-0732">Signal</keyword>
<reference evidence="3" key="1">
    <citation type="submission" date="2022-11" db="UniProtKB">
        <authorList>
            <consortium name="WormBaseParasite"/>
        </authorList>
    </citation>
    <scope>IDENTIFICATION</scope>
</reference>
<proteinExistence type="predicted"/>
<organism evidence="2 3">
    <name type="scientific">Plectus sambesii</name>
    <dbReference type="NCBI Taxonomy" id="2011161"/>
    <lineage>
        <taxon>Eukaryota</taxon>
        <taxon>Metazoa</taxon>
        <taxon>Ecdysozoa</taxon>
        <taxon>Nematoda</taxon>
        <taxon>Chromadorea</taxon>
        <taxon>Plectida</taxon>
        <taxon>Plectina</taxon>
        <taxon>Plectoidea</taxon>
        <taxon>Plectidae</taxon>
        <taxon>Plectus</taxon>
    </lineage>
</organism>
<dbReference type="Proteomes" id="UP000887566">
    <property type="component" value="Unplaced"/>
</dbReference>
<feature type="chain" id="PRO_5037732439" evidence="1">
    <location>
        <begin position="22"/>
        <end position="81"/>
    </location>
</feature>
<name>A0A914X946_9BILA</name>
<dbReference type="AlphaFoldDB" id="A0A914X946"/>